<keyword evidence="4" id="KW-1185">Reference proteome</keyword>
<dbReference type="Gene3D" id="3.40.50.620">
    <property type="entry name" value="HUPs"/>
    <property type="match status" value="1"/>
</dbReference>
<evidence type="ECO:0000313" key="4">
    <source>
        <dbReference type="Proteomes" id="UP000638570"/>
    </source>
</evidence>
<dbReference type="InterPro" id="IPR006015">
    <property type="entry name" value="Universal_stress_UspA"/>
</dbReference>
<dbReference type="SUPFAM" id="SSF52402">
    <property type="entry name" value="Adenine nucleotide alpha hydrolases-like"/>
    <property type="match status" value="1"/>
</dbReference>
<dbReference type="InterPro" id="IPR014729">
    <property type="entry name" value="Rossmann-like_a/b/a_fold"/>
</dbReference>
<gene>
    <name evidence="3" type="ORF">JKV55_10155</name>
</gene>
<dbReference type="RefSeq" id="WP_094039405.1">
    <property type="nucleotide sequence ID" value="NZ_JAERTZ010000022.1"/>
</dbReference>
<dbReference type="PANTHER" id="PTHR46268:SF6">
    <property type="entry name" value="UNIVERSAL STRESS PROTEIN UP12"/>
    <property type="match status" value="1"/>
</dbReference>
<dbReference type="Pfam" id="PF00582">
    <property type="entry name" value="Usp"/>
    <property type="match status" value="1"/>
</dbReference>
<name>A0ABS1QS68_9GAMM</name>
<dbReference type="InterPro" id="IPR006016">
    <property type="entry name" value="UspA"/>
</dbReference>
<protein>
    <submittedName>
        <fullName evidence="3">Universal stress protein</fullName>
    </submittedName>
</protein>
<evidence type="ECO:0000259" key="2">
    <source>
        <dbReference type="Pfam" id="PF00582"/>
    </source>
</evidence>
<proteinExistence type="inferred from homology"/>
<dbReference type="Proteomes" id="UP000638570">
    <property type="component" value="Unassembled WGS sequence"/>
</dbReference>
<accession>A0ABS1QS68</accession>
<dbReference type="EMBL" id="JAERTZ010000022">
    <property type="protein sequence ID" value="MBL1377690.1"/>
    <property type="molecule type" value="Genomic_DNA"/>
</dbReference>
<organism evidence="3 4">
    <name type="scientific">Zobellella iuensis</name>
    <dbReference type="NCBI Taxonomy" id="2803811"/>
    <lineage>
        <taxon>Bacteria</taxon>
        <taxon>Pseudomonadati</taxon>
        <taxon>Pseudomonadota</taxon>
        <taxon>Gammaproteobacteria</taxon>
        <taxon>Aeromonadales</taxon>
        <taxon>Aeromonadaceae</taxon>
        <taxon>Zobellella</taxon>
    </lineage>
</organism>
<evidence type="ECO:0000313" key="3">
    <source>
        <dbReference type="EMBL" id="MBL1377690.1"/>
    </source>
</evidence>
<sequence length="158" mass="17063">MNTPHSSPFRHLLVAVDGSQAALQALDTAAELAHAFHSRLSLVSVYRHFSYTNRRYTQLRVGPIEAASPVELSLKSLAEEALLQAQTRLTQRGLRADCHLRRGTPATVILELADQLSVDAIVLGSHAEGDRLFGSLADRVSAQAHCSCIRVRGVGSGI</sequence>
<feature type="domain" description="UspA" evidence="2">
    <location>
        <begin position="9"/>
        <end position="152"/>
    </location>
</feature>
<dbReference type="PRINTS" id="PR01438">
    <property type="entry name" value="UNVRSLSTRESS"/>
</dbReference>
<comment type="caution">
    <text evidence="3">The sequence shown here is derived from an EMBL/GenBank/DDBJ whole genome shotgun (WGS) entry which is preliminary data.</text>
</comment>
<comment type="similarity">
    <text evidence="1">Belongs to the universal stress protein A family.</text>
</comment>
<dbReference type="PANTHER" id="PTHR46268">
    <property type="entry name" value="STRESS RESPONSE PROTEIN NHAX"/>
    <property type="match status" value="1"/>
</dbReference>
<evidence type="ECO:0000256" key="1">
    <source>
        <dbReference type="ARBA" id="ARBA00008791"/>
    </source>
</evidence>
<reference evidence="4" key="1">
    <citation type="submission" date="2021-01" db="EMBL/GenBank/DDBJ databases">
        <title>Genome public.</title>
        <authorList>
            <person name="Liu C."/>
            <person name="Sun Q."/>
        </authorList>
    </citation>
    <scope>NUCLEOTIDE SEQUENCE [LARGE SCALE GENOMIC DNA]</scope>
    <source>
        <strain evidence="4">CGMCC 1.18722</strain>
    </source>
</reference>
<dbReference type="CDD" id="cd00293">
    <property type="entry name" value="USP-like"/>
    <property type="match status" value="1"/>
</dbReference>